<feature type="transmembrane region" description="Helical" evidence="6">
    <location>
        <begin position="42"/>
        <end position="59"/>
    </location>
</feature>
<reference evidence="8" key="1">
    <citation type="submission" date="2016-10" db="EMBL/GenBank/DDBJ databases">
        <authorList>
            <person name="Varghese N."/>
            <person name="Submissions S."/>
        </authorList>
    </citation>
    <scope>NUCLEOTIDE SEQUENCE [LARGE SCALE GENOMIC DNA]</scope>
    <source>
        <strain evidence="8">CGMCC 1.3703</strain>
    </source>
</reference>
<evidence type="ECO:0000256" key="1">
    <source>
        <dbReference type="ARBA" id="ARBA00004651"/>
    </source>
</evidence>
<dbReference type="Proteomes" id="UP000198860">
    <property type="component" value="Unassembled WGS sequence"/>
</dbReference>
<feature type="transmembrane region" description="Helical" evidence="6">
    <location>
        <begin position="295"/>
        <end position="319"/>
    </location>
</feature>
<dbReference type="PANTHER" id="PTHR30482">
    <property type="entry name" value="HIGH-AFFINITY BRANCHED-CHAIN AMINO ACID TRANSPORT SYSTEM PERMEASE"/>
    <property type="match status" value="1"/>
</dbReference>
<sequence>MVSLEKVEWKGCEDVKNPFVMECGNYKTRYEKDMAIFSIKRVKIRMLGLAILAFLFPLLADNYVIGLATLCAIASIGAIGLNILTGFTGQISIGVGAFLGVGGYTSAILTSTLGLSFWVALPVAGLITASVGALFGIPSLRLKGLYLAIATLAAQFIILFVISRWTGLTGGTSGMVLQRPSIGSFSLMSASSYYYLCLIILLFTIVYALNLFRSRTGRAFLAVRDRDVAAEIMGINLFTYKVLSFAISSFFVGIAGALLAHYTMIVSPELYSITVSIQYLAMILVGGLGSILGSILGAIFITLLPVGLGFIMDYLAVYMPDMQNTLAAFQELAFGAAIILFLIFEPGGLAHMWSNIKNYFKVWPFSY</sequence>
<protein>
    <submittedName>
        <fullName evidence="7">Branched-chain amino acid transport system permease protein</fullName>
    </submittedName>
</protein>
<gene>
    <name evidence="7" type="ORF">SAMN05421677_11760</name>
</gene>
<dbReference type="GO" id="GO:0015658">
    <property type="term" value="F:branched-chain amino acid transmembrane transporter activity"/>
    <property type="evidence" value="ECO:0007669"/>
    <property type="project" value="InterPro"/>
</dbReference>
<evidence type="ECO:0000313" key="7">
    <source>
        <dbReference type="EMBL" id="SDP37869.1"/>
    </source>
</evidence>
<evidence type="ECO:0000256" key="4">
    <source>
        <dbReference type="ARBA" id="ARBA00022989"/>
    </source>
</evidence>
<feature type="transmembrane region" description="Helical" evidence="6">
    <location>
        <begin position="115"/>
        <end position="137"/>
    </location>
</feature>
<evidence type="ECO:0000313" key="8">
    <source>
        <dbReference type="Proteomes" id="UP000198860"/>
    </source>
</evidence>
<dbReference type="PANTHER" id="PTHR30482:SF5">
    <property type="entry name" value="ABC TRANSPORTER PERMEASE PROTEIN"/>
    <property type="match status" value="1"/>
</dbReference>
<keyword evidence="8" id="KW-1185">Reference proteome</keyword>
<evidence type="ECO:0000256" key="2">
    <source>
        <dbReference type="ARBA" id="ARBA00022475"/>
    </source>
</evidence>
<evidence type="ECO:0000256" key="3">
    <source>
        <dbReference type="ARBA" id="ARBA00022692"/>
    </source>
</evidence>
<dbReference type="EMBL" id="FNIZ01000017">
    <property type="protein sequence ID" value="SDP37869.1"/>
    <property type="molecule type" value="Genomic_DNA"/>
</dbReference>
<keyword evidence="5 6" id="KW-0472">Membrane</keyword>
<keyword evidence="2" id="KW-1003">Cell membrane</keyword>
<name>A0A1H0S8N6_HALAD</name>
<accession>A0A1H0S8N6</accession>
<evidence type="ECO:0000256" key="5">
    <source>
        <dbReference type="ARBA" id="ARBA00023136"/>
    </source>
</evidence>
<feature type="transmembrane region" description="Helical" evidence="6">
    <location>
        <begin position="242"/>
        <end position="264"/>
    </location>
</feature>
<proteinExistence type="predicted"/>
<comment type="subcellular location">
    <subcellularLocation>
        <location evidence="1">Cell membrane</location>
        <topology evidence="1">Multi-pass membrane protein</topology>
    </subcellularLocation>
</comment>
<keyword evidence="4 6" id="KW-1133">Transmembrane helix</keyword>
<feature type="transmembrane region" description="Helical" evidence="6">
    <location>
        <begin position="65"/>
        <end position="84"/>
    </location>
</feature>
<dbReference type="AlphaFoldDB" id="A0A1H0S8N6"/>
<feature type="transmembrane region" description="Helical" evidence="6">
    <location>
        <begin position="144"/>
        <end position="165"/>
    </location>
</feature>
<feature type="transmembrane region" description="Helical" evidence="6">
    <location>
        <begin position="325"/>
        <end position="344"/>
    </location>
</feature>
<dbReference type="CDD" id="cd06581">
    <property type="entry name" value="TM_PBP1_LivM_like"/>
    <property type="match status" value="1"/>
</dbReference>
<dbReference type="GO" id="GO:0005886">
    <property type="term" value="C:plasma membrane"/>
    <property type="evidence" value="ECO:0007669"/>
    <property type="project" value="UniProtKB-SubCell"/>
</dbReference>
<dbReference type="InterPro" id="IPR043428">
    <property type="entry name" value="LivM-like"/>
</dbReference>
<feature type="transmembrane region" description="Helical" evidence="6">
    <location>
        <begin position="193"/>
        <end position="212"/>
    </location>
</feature>
<feature type="transmembrane region" description="Helical" evidence="6">
    <location>
        <begin position="91"/>
        <end position="109"/>
    </location>
</feature>
<dbReference type="Pfam" id="PF02653">
    <property type="entry name" value="BPD_transp_2"/>
    <property type="match status" value="1"/>
</dbReference>
<evidence type="ECO:0000256" key="6">
    <source>
        <dbReference type="SAM" id="Phobius"/>
    </source>
</evidence>
<dbReference type="InterPro" id="IPR001851">
    <property type="entry name" value="ABC_transp_permease"/>
</dbReference>
<organism evidence="7 8">
    <name type="scientific">Halobacillus aidingensis</name>
    <dbReference type="NCBI Taxonomy" id="240303"/>
    <lineage>
        <taxon>Bacteria</taxon>
        <taxon>Bacillati</taxon>
        <taxon>Bacillota</taxon>
        <taxon>Bacilli</taxon>
        <taxon>Bacillales</taxon>
        <taxon>Bacillaceae</taxon>
        <taxon>Halobacillus</taxon>
    </lineage>
</organism>
<keyword evidence="3 6" id="KW-0812">Transmembrane</keyword>
<dbReference type="STRING" id="240303.SAMN05421677_11760"/>